<keyword evidence="2 5" id="KW-0540">Nuclease</keyword>
<dbReference type="InterPro" id="IPR025824">
    <property type="entry name" value="OB-fold_nuc-bd_dom"/>
</dbReference>
<dbReference type="SUPFAM" id="SSF50249">
    <property type="entry name" value="Nucleic acid-binding proteins"/>
    <property type="match status" value="1"/>
</dbReference>
<feature type="domain" description="OB-fold nucleic acid binding" evidence="9">
    <location>
        <begin position="5"/>
        <end position="100"/>
    </location>
</feature>
<comment type="catalytic activity">
    <reaction evidence="5 6">
        <text>Exonucleolytic cleavage in either 5'- to 3'- or 3'- to 5'-direction to yield nucleoside 5'-phosphates.</text>
        <dbReference type="EC" id="3.1.11.6"/>
    </reaction>
</comment>
<evidence type="ECO:0000256" key="2">
    <source>
        <dbReference type="ARBA" id="ARBA00022722"/>
    </source>
</evidence>
<keyword evidence="1 5" id="KW-0963">Cytoplasm</keyword>
<organism evidence="10 11">
    <name type="scientific">Ventrimonas faecis</name>
    <dbReference type="NCBI Taxonomy" id="3133170"/>
    <lineage>
        <taxon>Bacteria</taxon>
        <taxon>Bacillati</taxon>
        <taxon>Bacillota</taxon>
        <taxon>Clostridia</taxon>
        <taxon>Lachnospirales</taxon>
        <taxon>Lachnospiraceae</taxon>
        <taxon>Ventrimonas</taxon>
    </lineage>
</organism>
<evidence type="ECO:0000256" key="7">
    <source>
        <dbReference type="SAM" id="Coils"/>
    </source>
</evidence>
<comment type="function">
    <text evidence="5">Bidirectionally degrades single-stranded DNA into large acid-insoluble oligonucleotides, which are then degraded further into small acid-soluble oligonucleotides.</text>
</comment>
<dbReference type="InterPro" id="IPR012340">
    <property type="entry name" value="NA-bd_OB-fold"/>
</dbReference>
<reference evidence="10 11" key="1">
    <citation type="submission" date="2024-03" db="EMBL/GenBank/DDBJ databases">
        <title>Human intestinal bacterial collection.</title>
        <authorList>
            <person name="Pauvert C."/>
            <person name="Hitch T.C.A."/>
            <person name="Clavel T."/>
        </authorList>
    </citation>
    <scope>NUCLEOTIDE SEQUENCE [LARGE SCALE GENOMIC DNA]</scope>
    <source>
        <strain evidence="10 11">CLA-AP-H27</strain>
    </source>
</reference>
<feature type="coiled-coil region" evidence="7">
    <location>
        <begin position="273"/>
        <end position="328"/>
    </location>
</feature>
<keyword evidence="11" id="KW-1185">Reference proteome</keyword>
<keyword evidence="3 5" id="KW-0378">Hydrolase</keyword>
<dbReference type="PANTHER" id="PTHR30008:SF0">
    <property type="entry name" value="EXODEOXYRIBONUCLEASE 7 LARGE SUBUNIT"/>
    <property type="match status" value="1"/>
</dbReference>
<dbReference type="PANTHER" id="PTHR30008">
    <property type="entry name" value="EXODEOXYRIBONUCLEASE 7 LARGE SUBUNIT"/>
    <property type="match status" value="1"/>
</dbReference>
<dbReference type="InterPro" id="IPR003753">
    <property type="entry name" value="Exonuc_VII_L"/>
</dbReference>
<evidence type="ECO:0000256" key="3">
    <source>
        <dbReference type="ARBA" id="ARBA00022801"/>
    </source>
</evidence>
<dbReference type="InterPro" id="IPR020579">
    <property type="entry name" value="Exonuc_VII_lsu_C"/>
</dbReference>
<comment type="similarity">
    <text evidence="5 6">Belongs to the XseA family.</text>
</comment>
<protein>
    <recommendedName>
        <fullName evidence="5">Exodeoxyribonuclease 7 large subunit</fullName>
        <ecNumber evidence="5">3.1.11.6</ecNumber>
    </recommendedName>
    <alternativeName>
        <fullName evidence="5">Exodeoxyribonuclease VII large subunit</fullName>
        <shortName evidence="5">Exonuclease VII large subunit</shortName>
    </alternativeName>
</protein>
<comment type="caution">
    <text evidence="10">The sequence shown here is derived from an EMBL/GenBank/DDBJ whole genome shotgun (WGS) entry which is preliminary data.</text>
</comment>
<dbReference type="Gene3D" id="2.40.50.140">
    <property type="entry name" value="Nucleic acid-binding proteins"/>
    <property type="match status" value="1"/>
</dbReference>
<evidence type="ECO:0000313" key="10">
    <source>
        <dbReference type="EMBL" id="MEQ2561634.1"/>
    </source>
</evidence>
<gene>
    <name evidence="5 10" type="primary">xseA</name>
    <name evidence="10" type="ORF">WMO41_00320</name>
</gene>
<dbReference type="Pfam" id="PF13742">
    <property type="entry name" value="tRNA_anti_2"/>
    <property type="match status" value="1"/>
</dbReference>
<dbReference type="EMBL" id="JBBMFJ010000001">
    <property type="protein sequence ID" value="MEQ2561634.1"/>
    <property type="molecule type" value="Genomic_DNA"/>
</dbReference>
<dbReference type="RefSeq" id="WP_349228096.1">
    <property type="nucleotide sequence ID" value="NZ_JBBMFJ010000001.1"/>
</dbReference>
<comment type="subcellular location">
    <subcellularLocation>
        <location evidence="5 6">Cytoplasm</location>
    </subcellularLocation>
</comment>
<comment type="subunit">
    <text evidence="5">Heterooligomer composed of large and small subunits.</text>
</comment>
<feature type="domain" description="Exonuclease VII large subunit C-terminal" evidence="8">
    <location>
        <begin position="123"/>
        <end position="343"/>
    </location>
</feature>
<dbReference type="EC" id="3.1.11.6" evidence="5"/>
<evidence type="ECO:0000256" key="6">
    <source>
        <dbReference type="RuleBase" id="RU004355"/>
    </source>
</evidence>
<evidence type="ECO:0000256" key="4">
    <source>
        <dbReference type="ARBA" id="ARBA00022839"/>
    </source>
</evidence>
<dbReference type="GO" id="GO:0008855">
    <property type="term" value="F:exodeoxyribonuclease VII activity"/>
    <property type="evidence" value="ECO:0007669"/>
    <property type="project" value="UniProtKB-EC"/>
</dbReference>
<sequence>MASIYSVSQVNSYIKNMFAQDFALSRITVRGEVSNCKYHTSGHIYFTLKDGTGTLAAVMFAGQRKGLSFQLQEGQQVVVTGSVDVYERDGKYQLYARKIEQEGRGDLYQRFLKLRDELEEMGMFAPEYKQPIPRYAKTVGVVTASTGAAIRDIMNITNRRNPYVQLVLYPALVQGAGAAASIAAGIRTLDRMGLDVLIVGRGGGSIEDLWAFNEEVVARAIFDCATPVISAVGHETDVTIADYVADLRAPTPSAAAELAVFDYRQFETVRLSYQAALNQAMERKTELARYRAEQYRLRLQLHDPERKLREQRQRLTDTEDAMKRAMEQKMTGARHRLALLGGRLHGLSPLAKISNGYGFVTDAEGKRLSSVAQTAPGEEITLRISDGKILAQVTETIPYQKTPDNRTESND</sequence>
<dbReference type="NCBIfam" id="TIGR00237">
    <property type="entry name" value="xseA"/>
    <property type="match status" value="1"/>
</dbReference>
<keyword evidence="4 5" id="KW-0269">Exonuclease</keyword>
<accession>A0ABV1HH43</accession>
<dbReference type="CDD" id="cd04489">
    <property type="entry name" value="ExoVII_LU_OBF"/>
    <property type="match status" value="1"/>
</dbReference>
<evidence type="ECO:0000259" key="8">
    <source>
        <dbReference type="Pfam" id="PF02601"/>
    </source>
</evidence>
<name>A0ABV1HH43_9FIRM</name>
<dbReference type="Pfam" id="PF02601">
    <property type="entry name" value="Exonuc_VII_L"/>
    <property type="match status" value="1"/>
</dbReference>
<evidence type="ECO:0000313" key="11">
    <source>
        <dbReference type="Proteomes" id="UP001437460"/>
    </source>
</evidence>
<evidence type="ECO:0000256" key="5">
    <source>
        <dbReference type="HAMAP-Rule" id="MF_00378"/>
    </source>
</evidence>
<evidence type="ECO:0000259" key="9">
    <source>
        <dbReference type="Pfam" id="PF13742"/>
    </source>
</evidence>
<proteinExistence type="inferred from homology"/>
<evidence type="ECO:0000256" key="1">
    <source>
        <dbReference type="ARBA" id="ARBA00022490"/>
    </source>
</evidence>
<keyword evidence="7" id="KW-0175">Coiled coil</keyword>
<dbReference type="Proteomes" id="UP001437460">
    <property type="component" value="Unassembled WGS sequence"/>
</dbReference>
<dbReference type="HAMAP" id="MF_00378">
    <property type="entry name" value="Exonuc_7_L"/>
    <property type="match status" value="1"/>
</dbReference>